<dbReference type="InterPro" id="IPR036397">
    <property type="entry name" value="RNaseH_sf"/>
</dbReference>
<dbReference type="Gene3D" id="3.30.420.10">
    <property type="entry name" value="Ribonuclease H-like superfamily/Ribonuclease H"/>
    <property type="match status" value="1"/>
</dbReference>
<sequence length="339" mass="38883">MFRGFKFSQGLPHGSVLSPTLFTLALCGIEEIISRKWEDGLFADDIVIWKSENDYPIYCGVPKTDLQKLERVQLSADRIITRLQNSCPNDFVHFEADLRPLGDGRNSNLVKYYNKLLSYNSDNQTSLFLKRWSNNQGLKKNSPYSQGTSENLILIFSGEVPTLKWLNSIEPLHLYSCIEPSMGFPGVFFYPTFSAHVLKTPDPSEYLRKLVLVLINSNIPDDDILLYTDGSRNKMSYSSSGIYIRSQDDSYQFNLRNPDGCFLFRIEFTTIDSALDKILSFRNSRSIWILMDSHSAIILLFNWHSIMLTIDIYSYYSKSVFSLKSAFVPSLDKTKILLL</sequence>
<dbReference type="EMBL" id="BMAW01007865">
    <property type="protein sequence ID" value="GFT05814.1"/>
    <property type="molecule type" value="Genomic_DNA"/>
</dbReference>
<evidence type="ECO:0008006" key="3">
    <source>
        <dbReference type="Google" id="ProtNLM"/>
    </source>
</evidence>
<protein>
    <recommendedName>
        <fullName evidence="3">Reverse transcriptase domain-containing protein</fullName>
    </recommendedName>
</protein>
<keyword evidence="2" id="KW-1185">Reference proteome</keyword>
<dbReference type="GO" id="GO:0003676">
    <property type="term" value="F:nucleic acid binding"/>
    <property type="evidence" value="ECO:0007669"/>
    <property type="project" value="InterPro"/>
</dbReference>
<reference evidence="1" key="1">
    <citation type="submission" date="2020-08" db="EMBL/GenBank/DDBJ databases">
        <title>Multicomponent nature underlies the extraordinary mechanical properties of spider dragline silk.</title>
        <authorList>
            <person name="Kono N."/>
            <person name="Nakamura H."/>
            <person name="Mori M."/>
            <person name="Yoshida Y."/>
            <person name="Ohtoshi R."/>
            <person name="Malay A.D."/>
            <person name="Moran D.A.P."/>
            <person name="Tomita M."/>
            <person name="Numata K."/>
            <person name="Arakawa K."/>
        </authorList>
    </citation>
    <scope>NUCLEOTIDE SEQUENCE</scope>
</reference>
<dbReference type="OrthoDB" id="6432631at2759"/>
<name>A0A8X6TGG8_NEPPI</name>
<evidence type="ECO:0000313" key="1">
    <source>
        <dbReference type="EMBL" id="GFT05814.1"/>
    </source>
</evidence>
<proteinExistence type="predicted"/>
<evidence type="ECO:0000313" key="2">
    <source>
        <dbReference type="Proteomes" id="UP000887013"/>
    </source>
</evidence>
<organism evidence="1 2">
    <name type="scientific">Nephila pilipes</name>
    <name type="common">Giant wood spider</name>
    <name type="synonym">Nephila maculata</name>
    <dbReference type="NCBI Taxonomy" id="299642"/>
    <lineage>
        <taxon>Eukaryota</taxon>
        <taxon>Metazoa</taxon>
        <taxon>Ecdysozoa</taxon>
        <taxon>Arthropoda</taxon>
        <taxon>Chelicerata</taxon>
        <taxon>Arachnida</taxon>
        <taxon>Araneae</taxon>
        <taxon>Araneomorphae</taxon>
        <taxon>Entelegynae</taxon>
        <taxon>Araneoidea</taxon>
        <taxon>Nephilidae</taxon>
        <taxon>Nephila</taxon>
    </lineage>
</organism>
<accession>A0A8X6TGG8</accession>
<dbReference type="Proteomes" id="UP000887013">
    <property type="component" value="Unassembled WGS sequence"/>
</dbReference>
<comment type="caution">
    <text evidence="1">The sequence shown here is derived from an EMBL/GenBank/DDBJ whole genome shotgun (WGS) entry which is preliminary data.</text>
</comment>
<dbReference type="AlphaFoldDB" id="A0A8X6TGG8"/>
<gene>
    <name evidence="1" type="primary">AVEN_223852_1</name>
    <name evidence="1" type="ORF">NPIL_253081</name>
</gene>